<evidence type="ECO:0000313" key="19">
    <source>
        <dbReference type="Proteomes" id="UP000321899"/>
    </source>
</evidence>
<feature type="binding site" evidence="14">
    <location>
        <begin position="364"/>
        <end position="367"/>
    </location>
    <ligand>
        <name>substrate</name>
    </ligand>
</feature>
<keyword evidence="7 12" id="KW-0479">Metal-binding</keyword>
<dbReference type="GO" id="GO:0005576">
    <property type="term" value="C:extracellular region"/>
    <property type="evidence" value="ECO:0007669"/>
    <property type="project" value="UniProtKB-SubCell"/>
</dbReference>
<dbReference type="NCBIfam" id="TIGR01060">
    <property type="entry name" value="eno"/>
    <property type="match status" value="1"/>
</dbReference>
<evidence type="ECO:0000256" key="8">
    <source>
        <dbReference type="ARBA" id="ARBA00022842"/>
    </source>
</evidence>
<dbReference type="InterPro" id="IPR020809">
    <property type="entry name" value="Enolase_CS"/>
</dbReference>
<evidence type="ECO:0000313" key="18">
    <source>
        <dbReference type="EMBL" id="TYT74333.1"/>
    </source>
</evidence>
<dbReference type="InterPro" id="IPR029017">
    <property type="entry name" value="Enolase-like_N"/>
</dbReference>
<feature type="binding site" evidence="14">
    <location>
        <position position="388"/>
    </location>
    <ligand>
        <name>substrate</name>
    </ligand>
</feature>
<keyword evidence="5 12" id="KW-0963">Cytoplasm</keyword>
<feature type="binding site" evidence="14">
    <location>
        <position position="155"/>
    </location>
    <ligand>
        <name>substrate</name>
    </ligand>
</feature>
<dbReference type="CDD" id="cd03313">
    <property type="entry name" value="enolase"/>
    <property type="match status" value="1"/>
</dbReference>
<dbReference type="EC" id="4.2.1.11" evidence="3 12"/>
<dbReference type="InterPro" id="IPR020811">
    <property type="entry name" value="Enolase_N"/>
</dbReference>
<feature type="domain" description="Enolase N-terminal" evidence="17">
    <location>
        <begin position="4"/>
        <end position="134"/>
    </location>
</feature>
<evidence type="ECO:0000256" key="11">
    <source>
        <dbReference type="ARBA" id="ARBA00045763"/>
    </source>
</evidence>
<dbReference type="EMBL" id="VDMB01000012">
    <property type="protein sequence ID" value="TYT74333.1"/>
    <property type="molecule type" value="Genomic_DNA"/>
</dbReference>
<dbReference type="SMART" id="SM01192">
    <property type="entry name" value="Enolase_C"/>
    <property type="match status" value="1"/>
</dbReference>
<dbReference type="GO" id="GO:0000015">
    <property type="term" value="C:phosphopyruvate hydratase complex"/>
    <property type="evidence" value="ECO:0007669"/>
    <property type="project" value="InterPro"/>
</dbReference>
<dbReference type="Pfam" id="PF03952">
    <property type="entry name" value="Enolase_N"/>
    <property type="match status" value="1"/>
</dbReference>
<comment type="caution">
    <text evidence="18">The sequence shown here is derived from an EMBL/GenBank/DDBJ whole genome shotgun (WGS) entry which is preliminary data.</text>
</comment>
<keyword evidence="19" id="KW-1185">Reference proteome</keyword>
<dbReference type="Proteomes" id="UP000321899">
    <property type="component" value="Unassembled WGS sequence"/>
</dbReference>
<dbReference type="GO" id="GO:0000287">
    <property type="term" value="F:magnesium ion binding"/>
    <property type="evidence" value="ECO:0007669"/>
    <property type="project" value="UniProtKB-UniRule"/>
</dbReference>
<evidence type="ECO:0000259" key="16">
    <source>
        <dbReference type="SMART" id="SM01192"/>
    </source>
</evidence>
<dbReference type="GO" id="GO:0009986">
    <property type="term" value="C:cell surface"/>
    <property type="evidence" value="ECO:0007669"/>
    <property type="project" value="UniProtKB-SubCell"/>
</dbReference>
<evidence type="ECO:0000256" key="13">
    <source>
        <dbReference type="PIRSR" id="PIRSR001400-1"/>
    </source>
</evidence>
<feature type="binding site" evidence="14">
    <location>
        <position position="164"/>
    </location>
    <ligand>
        <name>substrate</name>
    </ligand>
</feature>
<comment type="cofactor">
    <cofactor evidence="15">
        <name>Mg(2+)</name>
        <dbReference type="ChEBI" id="CHEBI:18420"/>
    </cofactor>
    <text evidence="15">Mg(2+) is required for catalysis and for stabilizing the dimer.</text>
</comment>
<sequence length="426" mass="45082">MTEIIDVRAREVLDSRGNPTVEADILLSDGAAGRAAVPSGASTGVREALELRDADASRYLGKGVRTAVNNVMELLAPEILGYDATDQVGLDRAMLECDGTENKSRMGANAILALSMAAARAGADSHGQPLYRYLGGIAANTLPTPMMNIINGGAHASNSLDIQEFMVIPVGASNVTDAVRMGAEIFHHLKSLLKKQGLNTAVGDEGGFAPDLESNEQAIALIMEAIEAAGYTPGKDVALALDVAASEFYKDGAYHLEGEGRVLSAAEMIDYYEDLLNRYPIVSIEDGLAEGDWENWAVMTRRLGGRVQLVGDDVFVTNPAILKKGIEDGIANAILIKLNQIGTVSETLEAIAMAKNAGYATVISHRSGETEDTFIADLAVGVNAGQIKTGSLSRSDRVAKYNQLIRIEEELGEAAVYAGNLFPAGE</sequence>
<feature type="domain" description="Enolase C-terminal TIM barrel" evidence="16">
    <location>
        <begin position="139"/>
        <end position="424"/>
    </location>
</feature>
<keyword evidence="9 12" id="KW-0324">Glycolysis</keyword>
<dbReference type="PIRSF" id="PIRSF001400">
    <property type="entry name" value="Enolase"/>
    <property type="match status" value="1"/>
</dbReference>
<dbReference type="Pfam" id="PF00113">
    <property type="entry name" value="Enolase_C"/>
    <property type="match status" value="1"/>
</dbReference>
<dbReference type="OrthoDB" id="9804716at2"/>
<feature type="binding site" evidence="12 15">
    <location>
        <position position="312"/>
    </location>
    <ligand>
        <name>Mg(2+)</name>
        <dbReference type="ChEBI" id="CHEBI:18420"/>
    </ligand>
</feature>
<dbReference type="PRINTS" id="PR00148">
    <property type="entry name" value="ENOLASE"/>
</dbReference>
<feature type="binding site" evidence="12 15">
    <location>
        <position position="242"/>
    </location>
    <ligand>
        <name>Mg(2+)</name>
        <dbReference type="ChEBI" id="CHEBI:18420"/>
    </ligand>
</feature>
<feature type="binding site" evidence="12">
    <location>
        <position position="337"/>
    </location>
    <ligand>
        <name>(2R)-2-phosphoglycerate</name>
        <dbReference type="ChEBI" id="CHEBI:58289"/>
    </ligand>
</feature>
<feature type="active site" description="Proton acceptor" evidence="12 13">
    <location>
        <position position="337"/>
    </location>
</feature>
<gene>
    <name evidence="12" type="primary">eno</name>
    <name evidence="18" type="ORF">FIM25_10250</name>
</gene>
<dbReference type="PANTHER" id="PTHR11902">
    <property type="entry name" value="ENOLASE"/>
    <property type="match status" value="1"/>
</dbReference>
<evidence type="ECO:0000256" key="5">
    <source>
        <dbReference type="ARBA" id="ARBA00022490"/>
    </source>
</evidence>
<evidence type="ECO:0000256" key="1">
    <source>
        <dbReference type="ARBA" id="ARBA00005031"/>
    </source>
</evidence>
<proteinExistence type="inferred from homology"/>
<feature type="binding site" evidence="14">
    <location>
        <position position="285"/>
    </location>
    <ligand>
        <name>substrate</name>
    </ligand>
</feature>
<feature type="active site" description="Proton donor" evidence="12 13">
    <location>
        <position position="205"/>
    </location>
</feature>
<comment type="pathway">
    <text evidence="1 12">Carbohydrate degradation; glycolysis; pyruvate from D-glyceraldehyde 3-phosphate: step 4/5.</text>
</comment>
<evidence type="ECO:0000256" key="4">
    <source>
        <dbReference type="ARBA" id="ARBA00017068"/>
    </source>
</evidence>
<dbReference type="SFLD" id="SFLDS00001">
    <property type="entry name" value="Enolase"/>
    <property type="match status" value="1"/>
</dbReference>
<comment type="cofactor">
    <cofactor evidence="12">
        <name>Mg(2+)</name>
        <dbReference type="ChEBI" id="CHEBI:18420"/>
    </cofactor>
    <text evidence="12">Binds a second Mg(2+) ion via substrate during catalysis.</text>
</comment>
<accession>A0A5S5MF25</accession>
<dbReference type="UniPathway" id="UPA00109">
    <property type="reaction ID" value="UER00187"/>
</dbReference>
<name>A0A5S5MF25_9BACT</name>
<dbReference type="InterPro" id="IPR036849">
    <property type="entry name" value="Enolase-like_C_sf"/>
</dbReference>
<evidence type="ECO:0000256" key="2">
    <source>
        <dbReference type="ARBA" id="ARBA00009604"/>
    </source>
</evidence>
<dbReference type="FunFam" id="3.30.390.10:FF:000001">
    <property type="entry name" value="Enolase"/>
    <property type="match status" value="1"/>
</dbReference>
<keyword evidence="18" id="KW-0670">Pyruvate</keyword>
<evidence type="ECO:0000256" key="3">
    <source>
        <dbReference type="ARBA" id="ARBA00012058"/>
    </source>
</evidence>
<dbReference type="AlphaFoldDB" id="A0A5S5MF25"/>
<dbReference type="SUPFAM" id="SSF54826">
    <property type="entry name" value="Enolase N-terminal domain-like"/>
    <property type="match status" value="1"/>
</dbReference>
<dbReference type="PROSITE" id="PS00164">
    <property type="entry name" value="ENOLASE"/>
    <property type="match status" value="1"/>
</dbReference>
<dbReference type="SFLD" id="SFLDF00002">
    <property type="entry name" value="enolase"/>
    <property type="match status" value="1"/>
</dbReference>
<dbReference type="Gene3D" id="3.30.390.10">
    <property type="entry name" value="Enolase-like, N-terminal domain"/>
    <property type="match status" value="1"/>
</dbReference>
<feature type="binding site" evidence="12">
    <location>
        <position position="367"/>
    </location>
    <ligand>
        <name>(2R)-2-phosphoglycerate</name>
        <dbReference type="ChEBI" id="CHEBI:58289"/>
    </ligand>
</feature>
<comment type="catalytic activity">
    <reaction evidence="12">
        <text>(2R)-2-phosphoglycerate = phosphoenolpyruvate + H2O</text>
        <dbReference type="Rhea" id="RHEA:10164"/>
        <dbReference type="ChEBI" id="CHEBI:15377"/>
        <dbReference type="ChEBI" id="CHEBI:58289"/>
        <dbReference type="ChEBI" id="CHEBI:58702"/>
        <dbReference type="EC" id="4.2.1.11"/>
    </reaction>
</comment>
<dbReference type="Gene3D" id="3.20.20.120">
    <property type="entry name" value="Enolase-like C-terminal domain"/>
    <property type="match status" value="1"/>
</dbReference>
<evidence type="ECO:0000256" key="15">
    <source>
        <dbReference type="PIRSR" id="PIRSR001400-3"/>
    </source>
</evidence>
<evidence type="ECO:0000256" key="7">
    <source>
        <dbReference type="ARBA" id="ARBA00022723"/>
    </source>
</evidence>
<dbReference type="SMART" id="SM01193">
    <property type="entry name" value="Enolase_N"/>
    <property type="match status" value="1"/>
</dbReference>
<keyword evidence="6 12" id="KW-0964">Secreted</keyword>
<feature type="binding site" evidence="12">
    <location>
        <position position="163"/>
    </location>
    <ligand>
        <name>(2R)-2-phosphoglycerate</name>
        <dbReference type="ChEBI" id="CHEBI:58289"/>
    </ligand>
</feature>
<keyword evidence="8 12" id="KW-0460">Magnesium</keyword>
<dbReference type="GO" id="GO:0006096">
    <property type="term" value="P:glycolytic process"/>
    <property type="evidence" value="ECO:0007669"/>
    <property type="project" value="UniProtKB-UniRule"/>
</dbReference>
<dbReference type="InterPro" id="IPR000941">
    <property type="entry name" value="Enolase"/>
</dbReference>
<comment type="similarity">
    <text evidence="2 12">Belongs to the enolase family.</text>
</comment>
<evidence type="ECO:0000259" key="17">
    <source>
        <dbReference type="SMART" id="SM01193"/>
    </source>
</evidence>
<dbReference type="SUPFAM" id="SSF51604">
    <property type="entry name" value="Enolase C-terminal domain-like"/>
    <property type="match status" value="1"/>
</dbReference>
<comment type="function">
    <text evidence="11 12">Catalyzes the reversible conversion of 2-phosphoglycerate (2-PG) into phosphoenolpyruvate (PEP). It is essential for the degradation of carbohydrates via glycolysis.</text>
</comment>
<dbReference type="SFLD" id="SFLDG00178">
    <property type="entry name" value="enolase"/>
    <property type="match status" value="1"/>
</dbReference>
<dbReference type="FunFam" id="3.20.20.120:FF:000001">
    <property type="entry name" value="Enolase"/>
    <property type="match status" value="1"/>
</dbReference>
<keyword evidence="10 12" id="KW-0456">Lyase</keyword>
<reference evidence="18 19" key="1">
    <citation type="submission" date="2019-06" db="EMBL/GenBank/DDBJ databases">
        <title>Desulfobotulus mexicanus sp. nov., a novel sulfate-reducing bacterium isolated from the sediment of an alkaline crater lake in Mexico.</title>
        <authorList>
            <person name="Hirschler-Rea A."/>
        </authorList>
    </citation>
    <scope>NUCLEOTIDE SEQUENCE [LARGE SCALE GENOMIC DNA]</scope>
    <source>
        <strain evidence="18 19">PAR22N</strain>
    </source>
</reference>
<comment type="subcellular location">
    <subcellularLocation>
        <location evidence="12">Cytoplasm</location>
    </subcellularLocation>
    <subcellularLocation>
        <location evidence="12">Secreted</location>
    </subcellularLocation>
    <subcellularLocation>
        <location evidence="12">Cell surface</location>
    </subcellularLocation>
    <text evidence="12">Fractions of enolase are present in both the cytoplasm and on the cell surface.</text>
</comment>
<evidence type="ECO:0000256" key="9">
    <source>
        <dbReference type="ARBA" id="ARBA00023152"/>
    </source>
</evidence>
<evidence type="ECO:0000256" key="14">
    <source>
        <dbReference type="PIRSR" id="PIRSR001400-2"/>
    </source>
</evidence>
<dbReference type="PANTHER" id="PTHR11902:SF1">
    <property type="entry name" value="ENOLASE"/>
    <property type="match status" value="1"/>
</dbReference>
<feature type="binding site" evidence="14">
    <location>
        <position position="312"/>
    </location>
    <ligand>
        <name>substrate</name>
    </ligand>
</feature>
<feature type="binding site" evidence="12 15">
    <location>
        <position position="285"/>
    </location>
    <ligand>
        <name>Mg(2+)</name>
        <dbReference type="ChEBI" id="CHEBI:18420"/>
    </ligand>
</feature>
<organism evidence="18 19">
    <name type="scientific">Desulfobotulus mexicanus</name>
    <dbReference type="NCBI Taxonomy" id="2586642"/>
    <lineage>
        <taxon>Bacteria</taxon>
        <taxon>Pseudomonadati</taxon>
        <taxon>Thermodesulfobacteriota</taxon>
        <taxon>Desulfobacteria</taxon>
        <taxon>Desulfobacterales</taxon>
        <taxon>Desulfobacteraceae</taxon>
        <taxon>Desulfobotulus</taxon>
    </lineage>
</organism>
<evidence type="ECO:0000256" key="6">
    <source>
        <dbReference type="ARBA" id="ARBA00022525"/>
    </source>
</evidence>
<dbReference type="RefSeq" id="WP_139448927.1">
    <property type="nucleotide sequence ID" value="NZ_VDMB01000012.1"/>
</dbReference>
<dbReference type="GO" id="GO:0004634">
    <property type="term" value="F:phosphopyruvate hydratase activity"/>
    <property type="evidence" value="ECO:0007669"/>
    <property type="project" value="UniProtKB-UniRule"/>
</dbReference>
<evidence type="ECO:0000256" key="10">
    <source>
        <dbReference type="ARBA" id="ARBA00023239"/>
    </source>
</evidence>
<evidence type="ECO:0000256" key="12">
    <source>
        <dbReference type="HAMAP-Rule" id="MF_00318"/>
    </source>
</evidence>
<protein>
    <recommendedName>
        <fullName evidence="4 12">Enolase</fullName>
        <ecNumber evidence="3 12">4.2.1.11</ecNumber>
    </recommendedName>
    <alternativeName>
        <fullName evidence="12">2-phospho-D-glycerate hydro-lyase</fullName>
    </alternativeName>
    <alternativeName>
        <fullName evidence="12">2-phosphoglycerate dehydratase</fullName>
    </alternativeName>
</protein>
<dbReference type="InterPro" id="IPR020810">
    <property type="entry name" value="Enolase_C"/>
</dbReference>
<feature type="binding site" evidence="12">
    <location>
        <position position="366"/>
    </location>
    <ligand>
        <name>(2R)-2-phosphoglycerate</name>
        <dbReference type="ChEBI" id="CHEBI:58289"/>
    </ligand>
</feature>
<dbReference type="HAMAP" id="MF_00318">
    <property type="entry name" value="Enolase"/>
    <property type="match status" value="1"/>
</dbReference>
<feature type="binding site" evidence="12">
    <location>
        <position position="388"/>
    </location>
    <ligand>
        <name>(2R)-2-phosphoglycerate</name>
        <dbReference type="ChEBI" id="CHEBI:58289"/>
    </ligand>
</feature>